<feature type="domain" description="Ribosomal protein eL8/eL30/eS12/Gadd45" evidence="10">
    <location>
        <begin position="23"/>
        <end position="111"/>
    </location>
</feature>
<dbReference type="GO" id="GO:0003723">
    <property type="term" value="F:RNA binding"/>
    <property type="evidence" value="ECO:0007669"/>
    <property type="project" value="UniProtKB-UniRule"/>
</dbReference>
<keyword evidence="8 9" id="KW-0687">Ribonucleoprotein</keyword>
<evidence type="ECO:0000256" key="4">
    <source>
        <dbReference type="ARBA" id="ARBA00022728"/>
    </source>
</evidence>
<evidence type="ECO:0000256" key="8">
    <source>
        <dbReference type="ARBA" id="ARBA00023274"/>
    </source>
</evidence>
<accession>A0AAN7UME4</accession>
<evidence type="ECO:0000256" key="6">
    <source>
        <dbReference type="ARBA" id="ARBA00023187"/>
    </source>
</evidence>
<dbReference type="InterPro" id="IPR018492">
    <property type="entry name" value="Ribosomal_eL8/Nhp2"/>
</dbReference>
<keyword evidence="12" id="KW-1185">Reference proteome</keyword>
<dbReference type="InterPro" id="IPR029064">
    <property type="entry name" value="Ribosomal_eL30-like_sf"/>
</dbReference>
<evidence type="ECO:0000256" key="1">
    <source>
        <dbReference type="ARBA" id="ARBA00004604"/>
    </source>
</evidence>
<name>A0AAN7UME4_9MYCE</name>
<dbReference type="InterPro" id="IPR050257">
    <property type="entry name" value="eL8/uL1-like"/>
</dbReference>
<dbReference type="PANTHER" id="PTHR23105">
    <property type="entry name" value="RIBOSOMAL PROTEIN L7AE FAMILY MEMBER"/>
    <property type="match status" value="1"/>
</dbReference>
<evidence type="ECO:0000256" key="3">
    <source>
        <dbReference type="ARBA" id="ARBA00022664"/>
    </source>
</evidence>
<evidence type="ECO:0000256" key="7">
    <source>
        <dbReference type="ARBA" id="ARBA00023242"/>
    </source>
</evidence>
<keyword evidence="6" id="KW-0508">mRNA splicing</keyword>
<dbReference type="GO" id="GO:0005730">
    <property type="term" value="C:nucleolus"/>
    <property type="evidence" value="ECO:0007669"/>
    <property type="project" value="UniProtKB-SubCell"/>
</dbReference>
<dbReference type="Proteomes" id="UP001344447">
    <property type="component" value="Unassembled WGS sequence"/>
</dbReference>
<proteinExistence type="inferred from homology"/>
<dbReference type="PROSITE" id="PS01082">
    <property type="entry name" value="RIBOSOMAL_L7AE"/>
    <property type="match status" value="1"/>
</dbReference>
<dbReference type="AlphaFoldDB" id="A0AAN7UME4"/>
<dbReference type="PRINTS" id="PR00881">
    <property type="entry name" value="L7ARS6FAMILY"/>
</dbReference>
<gene>
    <name evidence="11" type="ORF">RB653_006274</name>
</gene>
<comment type="subcellular location">
    <subcellularLocation>
        <location evidence="1 9">Nucleus</location>
        <location evidence="1 9">Nucleolus</location>
    </subcellularLocation>
</comment>
<dbReference type="FunFam" id="3.30.1330.30:FF:000002">
    <property type="entry name" value="NHP2-like protein 1 homolog"/>
    <property type="match status" value="1"/>
</dbReference>
<sequence>MADSSNNEKAKPLADSKLTLTILDLIQQSNNLGQLKKGANECTKAVSRSTAEFVVLAADAEPLEILLHIPLLCEDKNIPYVFVSSKSELGRACDVSRPVVACAVIVDDKSQLKSQITSVKDSLDRLWIV</sequence>
<keyword evidence="4" id="KW-0747">Spliceosome</keyword>
<evidence type="ECO:0000256" key="9">
    <source>
        <dbReference type="RuleBase" id="RU366039"/>
    </source>
</evidence>
<evidence type="ECO:0000313" key="12">
    <source>
        <dbReference type="Proteomes" id="UP001344447"/>
    </source>
</evidence>
<dbReference type="GO" id="GO:0000398">
    <property type="term" value="P:mRNA splicing, via spliceosome"/>
    <property type="evidence" value="ECO:0007669"/>
    <property type="project" value="UniProtKB-UniRule"/>
</dbReference>
<dbReference type="Gene3D" id="3.30.1330.30">
    <property type="match status" value="1"/>
</dbReference>
<comment type="function">
    <text evidence="9">Common component of the spliceosome and rRNA processing machinery.</text>
</comment>
<comment type="similarity">
    <text evidence="2 9">Belongs to the eukaryotic ribosomal protein eL8 family.</text>
</comment>
<comment type="caution">
    <text evidence="11">The sequence shown here is derived from an EMBL/GenBank/DDBJ whole genome shotgun (WGS) entry which is preliminary data.</text>
</comment>
<keyword evidence="3" id="KW-0507">mRNA processing</keyword>
<dbReference type="InterPro" id="IPR004037">
    <property type="entry name" value="Ribosomal_eL8-like_CS"/>
</dbReference>
<dbReference type="InterPro" id="IPR004038">
    <property type="entry name" value="Ribosomal_eL8/eL30/eS12/Gad45"/>
</dbReference>
<dbReference type="PRINTS" id="PR00883">
    <property type="entry name" value="NUCLEARHMG"/>
</dbReference>
<dbReference type="GO" id="GO:0042254">
    <property type="term" value="P:ribosome biogenesis"/>
    <property type="evidence" value="ECO:0007669"/>
    <property type="project" value="InterPro"/>
</dbReference>
<dbReference type="CDD" id="cd21104">
    <property type="entry name" value="SNU13"/>
    <property type="match status" value="1"/>
</dbReference>
<evidence type="ECO:0000313" key="11">
    <source>
        <dbReference type="EMBL" id="KAK5584658.1"/>
    </source>
</evidence>
<keyword evidence="5 9" id="KW-0694">RNA-binding</keyword>
<organism evidence="11 12">
    <name type="scientific">Dictyostelium firmibasis</name>
    <dbReference type="NCBI Taxonomy" id="79012"/>
    <lineage>
        <taxon>Eukaryota</taxon>
        <taxon>Amoebozoa</taxon>
        <taxon>Evosea</taxon>
        <taxon>Eumycetozoa</taxon>
        <taxon>Dictyostelia</taxon>
        <taxon>Dictyosteliales</taxon>
        <taxon>Dictyosteliaceae</taxon>
        <taxon>Dictyostelium</taxon>
    </lineage>
</organism>
<dbReference type="InterPro" id="IPR002415">
    <property type="entry name" value="H/ACA_rnp_Nhp2-like"/>
</dbReference>
<dbReference type="EMBL" id="JAVFKY010000001">
    <property type="protein sequence ID" value="KAK5584658.1"/>
    <property type="molecule type" value="Genomic_DNA"/>
</dbReference>
<reference evidence="11 12" key="1">
    <citation type="submission" date="2023-11" db="EMBL/GenBank/DDBJ databases">
        <title>Dfirmibasis_genome.</title>
        <authorList>
            <person name="Edelbroek B."/>
            <person name="Kjellin J."/>
            <person name="Jerlstrom-Hultqvist J."/>
            <person name="Soderbom F."/>
        </authorList>
    </citation>
    <scope>NUCLEOTIDE SEQUENCE [LARGE SCALE GENOMIC DNA]</scope>
    <source>
        <strain evidence="11 12">TNS-C-14</strain>
    </source>
</reference>
<evidence type="ECO:0000256" key="5">
    <source>
        <dbReference type="ARBA" id="ARBA00022884"/>
    </source>
</evidence>
<protein>
    <recommendedName>
        <fullName evidence="10">Ribosomal protein eL8/eL30/eS12/Gadd45 domain-containing protein</fullName>
    </recommendedName>
</protein>
<dbReference type="GO" id="GO:0005681">
    <property type="term" value="C:spliceosomal complex"/>
    <property type="evidence" value="ECO:0007669"/>
    <property type="project" value="UniProtKB-KW"/>
</dbReference>
<dbReference type="Pfam" id="PF01248">
    <property type="entry name" value="Ribosomal_L7Ae"/>
    <property type="match status" value="1"/>
</dbReference>
<keyword evidence="7 9" id="KW-0539">Nucleus</keyword>
<dbReference type="SUPFAM" id="SSF55315">
    <property type="entry name" value="L30e-like"/>
    <property type="match status" value="1"/>
</dbReference>
<evidence type="ECO:0000259" key="10">
    <source>
        <dbReference type="Pfam" id="PF01248"/>
    </source>
</evidence>
<evidence type="ECO:0000256" key="2">
    <source>
        <dbReference type="ARBA" id="ARBA00007337"/>
    </source>
</evidence>